<accession>A0A4R2RIB9</accession>
<dbReference type="Gene3D" id="3.40.50.150">
    <property type="entry name" value="Vaccinia Virus protein VP39"/>
    <property type="match status" value="1"/>
</dbReference>
<gene>
    <name evidence="4" type="ORF">EV663_10123</name>
</gene>
<evidence type="ECO:0000313" key="5">
    <source>
        <dbReference type="Proteomes" id="UP000295050"/>
    </source>
</evidence>
<reference evidence="4 5" key="1">
    <citation type="submission" date="2019-03" db="EMBL/GenBank/DDBJ databases">
        <title>Genomic Encyclopedia of Type Strains, Phase IV (KMG-IV): sequencing the most valuable type-strain genomes for metagenomic binning, comparative biology and taxonomic classification.</title>
        <authorList>
            <person name="Goeker M."/>
        </authorList>
    </citation>
    <scope>NUCLEOTIDE SEQUENCE [LARGE SCALE GENOMIC DNA]</scope>
    <source>
        <strain evidence="4 5">DSM 24766</strain>
    </source>
</reference>
<dbReference type="GO" id="GO:0008170">
    <property type="term" value="F:N-methyltransferase activity"/>
    <property type="evidence" value="ECO:0007669"/>
    <property type="project" value="UniProtKB-ARBA"/>
</dbReference>
<feature type="domain" description="Methyltransferase small" evidence="3">
    <location>
        <begin position="28"/>
        <end position="160"/>
    </location>
</feature>
<dbReference type="GO" id="GO:0003676">
    <property type="term" value="F:nucleic acid binding"/>
    <property type="evidence" value="ECO:0007669"/>
    <property type="project" value="InterPro"/>
</dbReference>
<dbReference type="InterPro" id="IPR029063">
    <property type="entry name" value="SAM-dependent_MTases_sf"/>
</dbReference>
<keyword evidence="1 4" id="KW-0808">Transferase</keyword>
<dbReference type="CDD" id="cd02440">
    <property type="entry name" value="AdoMet_MTases"/>
    <property type="match status" value="1"/>
</dbReference>
<dbReference type="RefSeq" id="WP_132949742.1">
    <property type="nucleotide sequence ID" value="NZ_SLXU01000001.1"/>
</dbReference>
<evidence type="ECO:0000313" key="4">
    <source>
        <dbReference type="EMBL" id="TCP62763.1"/>
    </source>
</evidence>
<proteinExistence type="predicted"/>
<dbReference type="EMBL" id="SLXU01000001">
    <property type="protein sequence ID" value="TCP62763.1"/>
    <property type="molecule type" value="Genomic_DNA"/>
</dbReference>
<evidence type="ECO:0000256" key="1">
    <source>
        <dbReference type="ARBA" id="ARBA00022603"/>
    </source>
</evidence>
<keyword evidence="2" id="KW-0949">S-adenosyl-L-methionine</keyword>
<dbReference type="PANTHER" id="PTHR47739">
    <property type="entry name" value="TRNA1(VAL) (ADENINE(37)-N6)-METHYLTRANSFERASE"/>
    <property type="match status" value="1"/>
</dbReference>
<dbReference type="OrthoDB" id="5489421at2"/>
<protein>
    <submittedName>
        <fullName evidence="4">tRNA1(Val) A37 N6-methylase TrmN6</fullName>
    </submittedName>
</protein>
<comment type="caution">
    <text evidence="4">The sequence shown here is derived from an EMBL/GenBank/DDBJ whole genome shotgun (WGS) entry which is preliminary data.</text>
</comment>
<dbReference type="SUPFAM" id="SSF53335">
    <property type="entry name" value="S-adenosyl-L-methionine-dependent methyltransferases"/>
    <property type="match status" value="1"/>
</dbReference>
<dbReference type="PROSITE" id="PS00092">
    <property type="entry name" value="N6_MTASE"/>
    <property type="match status" value="1"/>
</dbReference>
<dbReference type="Proteomes" id="UP000295050">
    <property type="component" value="Unassembled WGS sequence"/>
</dbReference>
<dbReference type="PANTHER" id="PTHR47739:SF1">
    <property type="entry name" value="TRNA1(VAL) (ADENINE(37)-N6)-METHYLTRANSFERASE"/>
    <property type="match status" value="1"/>
</dbReference>
<evidence type="ECO:0000259" key="3">
    <source>
        <dbReference type="Pfam" id="PF05175"/>
    </source>
</evidence>
<organism evidence="4 5">
    <name type="scientific">Rhodovulum bhavnagarense</name>
    <dbReference type="NCBI Taxonomy" id="992286"/>
    <lineage>
        <taxon>Bacteria</taxon>
        <taxon>Pseudomonadati</taxon>
        <taxon>Pseudomonadota</taxon>
        <taxon>Alphaproteobacteria</taxon>
        <taxon>Rhodobacterales</taxon>
        <taxon>Paracoccaceae</taxon>
        <taxon>Rhodovulum</taxon>
    </lineage>
</organism>
<evidence type="ECO:0000256" key="2">
    <source>
        <dbReference type="ARBA" id="ARBA00022691"/>
    </source>
</evidence>
<keyword evidence="5" id="KW-1185">Reference proteome</keyword>
<dbReference type="InterPro" id="IPR007848">
    <property type="entry name" value="Small_mtfrase_dom"/>
</dbReference>
<dbReference type="InterPro" id="IPR002052">
    <property type="entry name" value="DNA_methylase_N6_adenine_CS"/>
</dbReference>
<dbReference type="Pfam" id="PF05175">
    <property type="entry name" value="MTS"/>
    <property type="match status" value="1"/>
</dbReference>
<sequence length="247" mass="25927">MRVDAFLGGRLRIAQPATGYRAGIDAVLLAAAVPAGAGERVLELGCGAGVASLCLGARVPGLVQTGVELQEGYAALARRNAAANGIALEVVTADLCALPDGLRSRAFDHVLANPPYFQRARGSAAADPGREVALGEATPLSLWIEIAARRLLPGGRLTMIQRAERLPDMLAALGHRLGSAEVLPLAPRAGRMAKLVLLRARKGGRAPFRLHAPLVLHDGDRHEVDGDDYTPALTAVLREGRAISWPT</sequence>
<dbReference type="AlphaFoldDB" id="A0A4R2RIB9"/>
<dbReference type="GO" id="GO:0032259">
    <property type="term" value="P:methylation"/>
    <property type="evidence" value="ECO:0007669"/>
    <property type="project" value="UniProtKB-KW"/>
</dbReference>
<dbReference type="GO" id="GO:0008757">
    <property type="term" value="F:S-adenosylmethionine-dependent methyltransferase activity"/>
    <property type="evidence" value="ECO:0007669"/>
    <property type="project" value="UniProtKB-ARBA"/>
</dbReference>
<keyword evidence="1 4" id="KW-0489">Methyltransferase</keyword>
<name>A0A4R2RIB9_9RHOB</name>
<dbReference type="InterPro" id="IPR050210">
    <property type="entry name" value="tRNA_Adenine-N(6)_MTase"/>
</dbReference>